<dbReference type="AlphaFoldDB" id="C4IEU1"/>
<dbReference type="EMBL" id="ACOM01000004">
    <property type="protein sequence ID" value="EEP55476.1"/>
    <property type="molecule type" value="Genomic_DNA"/>
</dbReference>
<name>C4IEU1_CLOBU</name>
<accession>C4IEU1</accession>
<feature type="transmembrane region" description="Helical" evidence="1">
    <location>
        <begin position="6"/>
        <end position="22"/>
    </location>
</feature>
<reference evidence="2 3" key="1">
    <citation type="submission" date="2009-08" db="EMBL/GenBank/DDBJ databases">
        <authorList>
            <person name="Shrivastava S."/>
            <person name="Brinkac L.B."/>
            <person name="Brown J.L."/>
            <person name="Bruce D.B."/>
            <person name="Detter C."/>
            <person name="Green L.D."/>
            <person name="Munk C.A."/>
            <person name="Rogers Y.C."/>
            <person name="Tapia R."/>
            <person name="Sims D.R."/>
            <person name="Smith L.A."/>
            <person name="Smith T.J."/>
            <person name="Sutton G."/>
            <person name="Brettin T."/>
        </authorList>
    </citation>
    <scope>NUCLEOTIDE SEQUENCE [LARGE SCALE GENOMIC DNA]</scope>
    <source>
        <strain evidence="3">E4 str. BoNT E BL5262</strain>
    </source>
</reference>
<keyword evidence="1" id="KW-1133">Transmembrane helix</keyword>
<organism evidence="2 3">
    <name type="scientific">Clostridium butyricum E4 str. BoNT E BL5262</name>
    <dbReference type="NCBI Taxonomy" id="632245"/>
    <lineage>
        <taxon>Bacteria</taxon>
        <taxon>Bacillati</taxon>
        <taxon>Bacillota</taxon>
        <taxon>Clostridia</taxon>
        <taxon>Eubacteriales</taxon>
        <taxon>Clostridiaceae</taxon>
        <taxon>Clostridium</taxon>
    </lineage>
</organism>
<keyword evidence="3" id="KW-1185">Reference proteome</keyword>
<feature type="transmembrane region" description="Helical" evidence="1">
    <location>
        <begin position="34"/>
        <end position="57"/>
    </location>
</feature>
<sequence>MNVLIISNLILCLIFLIVYLYIKNTISGHLFYNVILLDILMYFAFPILVFLINIILYLNLNNLYILAVCAPLTIPTYKIISRAIKFVLDYKLYKNYEDQIFNELIELLDSMSIYVDKRNIVLNIYKRNNIISCDVYIKILDIENKTKKKDELKFKLTDAFKNINFNIIFDVKFNYKR</sequence>
<proteinExistence type="predicted"/>
<evidence type="ECO:0000313" key="2">
    <source>
        <dbReference type="EMBL" id="EEP55476.1"/>
    </source>
</evidence>
<dbReference type="Proteomes" id="UP000003081">
    <property type="component" value="Unassembled WGS sequence"/>
</dbReference>
<comment type="caution">
    <text evidence="2">The sequence shown here is derived from an EMBL/GenBank/DDBJ whole genome shotgun (WGS) entry which is preliminary data.</text>
</comment>
<protein>
    <submittedName>
        <fullName evidence="2">Uncharacterized protein</fullName>
    </submittedName>
</protein>
<gene>
    <name evidence="2" type="ORF">CLP_3917</name>
</gene>
<feature type="transmembrane region" description="Helical" evidence="1">
    <location>
        <begin position="63"/>
        <end position="80"/>
    </location>
</feature>
<dbReference type="HOGENOM" id="CLU_1515334_0_0_9"/>
<evidence type="ECO:0000256" key="1">
    <source>
        <dbReference type="SAM" id="Phobius"/>
    </source>
</evidence>
<evidence type="ECO:0000313" key="3">
    <source>
        <dbReference type="Proteomes" id="UP000003081"/>
    </source>
</evidence>
<keyword evidence="1" id="KW-0812">Transmembrane</keyword>
<keyword evidence="1" id="KW-0472">Membrane</keyword>